<protein>
    <submittedName>
        <fullName evidence="1">Uncharacterized protein</fullName>
    </submittedName>
</protein>
<dbReference type="Proteomes" id="UP000027946">
    <property type="component" value="Unassembled WGS sequence"/>
</dbReference>
<keyword evidence="2" id="KW-1185">Reference proteome</keyword>
<gene>
    <name evidence="1" type="ORF">CLIT_2c03620</name>
</gene>
<reference evidence="1 2" key="1">
    <citation type="submission" date="2014-03" db="EMBL/GenBank/DDBJ databases">
        <title>Genome sequence of Clostridium litorale W6, DSM 5388.</title>
        <authorList>
            <person name="Poehlein A."/>
            <person name="Jagirdar A."/>
            <person name="Khonsari B."/>
            <person name="Chibani C.M."/>
            <person name="Gutierrez Gutierrez D.A."/>
            <person name="Davydova E."/>
            <person name="Alghaithi H.S."/>
            <person name="Nair K.P."/>
            <person name="Dhamotharan K."/>
            <person name="Chandran L."/>
            <person name="G W."/>
            <person name="Daniel R."/>
        </authorList>
    </citation>
    <scope>NUCLEOTIDE SEQUENCE [LARGE SCALE GENOMIC DNA]</scope>
    <source>
        <strain evidence="1 2">W6</strain>
    </source>
</reference>
<comment type="caution">
    <text evidence="1">The sequence shown here is derived from an EMBL/GenBank/DDBJ whole genome shotgun (WGS) entry which is preliminary data.</text>
</comment>
<evidence type="ECO:0000313" key="2">
    <source>
        <dbReference type="Proteomes" id="UP000027946"/>
    </source>
</evidence>
<dbReference type="EMBL" id="JJMM01000002">
    <property type="protein sequence ID" value="KDR96756.1"/>
    <property type="molecule type" value="Genomic_DNA"/>
</dbReference>
<dbReference type="RefSeq" id="WP_038261408.1">
    <property type="nucleotide sequence ID" value="NZ_FSRH01000019.1"/>
</dbReference>
<proteinExistence type="predicted"/>
<accession>A0A069RIC2</accession>
<name>A0A069RIC2_PEPLI</name>
<dbReference type="STRING" id="1121324.CLIT_2c03620"/>
<dbReference type="AlphaFoldDB" id="A0A069RIC2"/>
<sequence length="112" mass="12821">MKREKLFADLAQYYIEDAPPDKHLIDDGYLDEDYNKTKKAEKFIEEFYNEKKDLILSAIGGQGSYLENPAHVMTSSGLKTESAFNAMLHLLHSKGELKCTKNKENEPVDYCV</sequence>
<organism evidence="1 2">
    <name type="scientific">Peptoclostridium litorale DSM 5388</name>
    <dbReference type="NCBI Taxonomy" id="1121324"/>
    <lineage>
        <taxon>Bacteria</taxon>
        <taxon>Bacillati</taxon>
        <taxon>Bacillota</taxon>
        <taxon>Clostridia</taxon>
        <taxon>Peptostreptococcales</taxon>
        <taxon>Peptoclostridiaceae</taxon>
        <taxon>Peptoclostridium</taxon>
    </lineage>
</organism>
<evidence type="ECO:0000313" key="1">
    <source>
        <dbReference type="EMBL" id="KDR96756.1"/>
    </source>
</evidence>